<organism evidence="1">
    <name type="scientific">marine sediment metagenome</name>
    <dbReference type="NCBI Taxonomy" id="412755"/>
    <lineage>
        <taxon>unclassified sequences</taxon>
        <taxon>metagenomes</taxon>
        <taxon>ecological metagenomes</taxon>
    </lineage>
</organism>
<sequence length="38" mass="4188">NGKAVKLVNDWSELENSGLDTKLVNWNTDSSTGNTNHE</sequence>
<protein>
    <submittedName>
        <fullName evidence="1">Uncharacterized protein</fullName>
    </submittedName>
</protein>
<reference evidence="1" key="1">
    <citation type="journal article" date="2014" name="Front. Microbiol.">
        <title>High frequency of phylogenetically diverse reductive dehalogenase-homologous genes in deep subseafloor sedimentary metagenomes.</title>
        <authorList>
            <person name="Kawai M."/>
            <person name="Futagami T."/>
            <person name="Toyoda A."/>
            <person name="Takaki Y."/>
            <person name="Nishi S."/>
            <person name="Hori S."/>
            <person name="Arai W."/>
            <person name="Tsubouchi T."/>
            <person name="Morono Y."/>
            <person name="Uchiyama I."/>
            <person name="Ito T."/>
            <person name="Fujiyama A."/>
            <person name="Inagaki F."/>
            <person name="Takami H."/>
        </authorList>
    </citation>
    <scope>NUCLEOTIDE SEQUENCE</scope>
    <source>
        <strain evidence="1">Expedition CK06-06</strain>
    </source>
</reference>
<accession>X0YNB0</accession>
<evidence type="ECO:0000313" key="1">
    <source>
        <dbReference type="EMBL" id="GAG57625.1"/>
    </source>
</evidence>
<dbReference type="EMBL" id="BART01004839">
    <property type="protein sequence ID" value="GAG57625.1"/>
    <property type="molecule type" value="Genomic_DNA"/>
</dbReference>
<proteinExistence type="predicted"/>
<dbReference type="AlphaFoldDB" id="X0YNB0"/>
<feature type="non-terminal residue" evidence="1">
    <location>
        <position position="1"/>
    </location>
</feature>
<gene>
    <name evidence="1" type="ORF">S01H4_11766</name>
</gene>
<name>X0YNB0_9ZZZZ</name>
<comment type="caution">
    <text evidence="1">The sequence shown here is derived from an EMBL/GenBank/DDBJ whole genome shotgun (WGS) entry which is preliminary data.</text>
</comment>